<proteinExistence type="predicted"/>
<organism evidence="1 2">
    <name type="scientific">Vibrio phage phi50-12</name>
    <dbReference type="NCBI Taxonomy" id="2654972"/>
    <lineage>
        <taxon>Viruses</taxon>
        <taxon>Duplodnaviria</taxon>
        <taxon>Heunggongvirae</taxon>
        <taxon>Uroviricota</taxon>
        <taxon>Caudoviricetes</taxon>
        <taxon>Schitoviridae</taxon>
        <taxon>Penintadodekavirus</taxon>
        <taxon>Penintadodekavirus 5012</taxon>
    </lineage>
</organism>
<name>A0A5P8PRB4_9CAUD</name>
<dbReference type="EMBL" id="MN584918">
    <property type="protein sequence ID" value="QFR59838.1"/>
    <property type="molecule type" value="Genomic_DNA"/>
</dbReference>
<dbReference type="Proteomes" id="UP000325783">
    <property type="component" value="Segment"/>
</dbReference>
<gene>
    <name evidence="1" type="ORF">VOWphi5012_054</name>
</gene>
<reference evidence="1 2" key="1">
    <citation type="submission" date="2019-10" db="EMBL/GenBank/DDBJ databases">
        <authorList>
            <person name="Lin L.C."/>
        </authorList>
    </citation>
    <scope>NUCLEOTIDE SEQUENCE [LARGE SCALE GENOMIC DNA]</scope>
</reference>
<evidence type="ECO:0000313" key="1">
    <source>
        <dbReference type="EMBL" id="QFR59838.1"/>
    </source>
</evidence>
<sequence>MKIYCCQCEIAVEARLTDGFEIYPHREDLASLPFWKCDACGNFVGCHHKTKEPTKPLGVIPTPEIKEIRKQIHSVLDPLWKSKRYSRSDLYTFLSKCIGRQYHTAELHSVDLANHVLDVVNHLADNHMYQLAHGTYSEECMDVVCDYIDVFKAFKETLNKDTYNHLLWFNDYKWDDSLEIIMEKPTQFLIRKKNYVEDCATFYIRPLNVFK</sequence>
<accession>A0A5P8PRB4</accession>
<dbReference type="InterPro" id="IPR021686">
    <property type="entry name" value="DUF3268"/>
</dbReference>
<protein>
    <submittedName>
        <fullName evidence="1">Uncharacterized protein</fullName>
    </submittedName>
</protein>
<evidence type="ECO:0000313" key="2">
    <source>
        <dbReference type="Proteomes" id="UP000325783"/>
    </source>
</evidence>
<dbReference type="Pfam" id="PF11672">
    <property type="entry name" value="DUF3268"/>
    <property type="match status" value="1"/>
</dbReference>
<keyword evidence="2" id="KW-1185">Reference proteome</keyword>